<evidence type="ECO:0000256" key="10">
    <source>
        <dbReference type="ARBA" id="ARBA00032474"/>
    </source>
</evidence>
<evidence type="ECO:0000256" key="1">
    <source>
        <dbReference type="ARBA" id="ARBA00005046"/>
    </source>
</evidence>
<evidence type="ECO:0000256" key="8">
    <source>
        <dbReference type="ARBA" id="ARBA00030407"/>
    </source>
</evidence>
<evidence type="ECO:0000256" key="9">
    <source>
        <dbReference type="ARBA" id="ARBA00030781"/>
    </source>
</evidence>
<comment type="catalytic activity">
    <reaction evidence="11">
        <text>2 [molybdopterin-synthase sulfur-carrier protein]-C-terminal-Gly-aminoethanethioate + cyclic pyranopterin phosphate + H2O = molybdopterin + 2 [molybdopterin-synthase sulfur-carrier protein]-C-terminal Gly-Gly + 2 H(+)</text>
        <dbReference type="Rhea" id="RHEA:26333"/>
        <dbReference type="Rhea" id="RHEA-COMP:12202"/>
        <dbReference type="Rhea" id="RHEA-COMP:19907"/>
        <dbReference type="ChEBI" id="CHEBI:15377"/>
        <dbReference type="ChEBI" id="CHEBI:15378"/>
        <dbReference type="ChEBI" id="CHEBI:58698"/>
        <dbReference type="ChEBI" id="CHEBI:59648"/>
        <dbReference type="ChEBI" id="CHEBI:90778"/>
        <dbReference type="ChEBI" id="CHEBI:232372"/>
        <dbReference type="EC" id="2.8.1.12"/>
    </reaction>
</comment>
<reference evidence="13" key="1">
    <citation type="submission" date="2012-11" db="EMBL/GenBank/DDBJ databases">
        <authorList>
            <person name="Singh A."/>
            <person name="Pinnaka A.K."/>
            <person name="Vaidya B."/>
        </authorList>
    </citation>
    <scope>NUCLEOTIDE SEQUENCE [LARGE SCALE GENOMIC DNA]</scope>
    <source>
        <strain evidence="13">AK23</strain>
    </source>
</reference>
<dbReference type="GO" id="GO:0030366">
    <property type="term" value="F:molybdopterin synthase activity"/>
    <property type="evidence" value="ECO:0007669"/>
    <property type="project" value="UniProtKB-EC"/>
</dbReference>
<gene>
    <name evidence="12" type="primary">moaE_1</name>
    <name evidence="12" type="ORF">D791_00001</name>
</gene>
<dbReference type="Gene3D" id="3.90.1170.40">
    <property type="entry name" value="Molybdopterin biosynthesis MoaE subunit"/>
    <property type="match status" value="1"/>
</dbReference>
<comment type="pathway">
    <text evidence="1">Cofactor biosynthesis; molybdopterin biosynthesis.</text>
</comment>
<comment type="similarity">
    <text evidence="2">Belongs to the MoaE family.</text>
</comment>
<reference evidence="12 13" key="2">
    <citation type="journal article" date="2015" name="Syst. Appl. Microbiol.">
        <title>Nitrincola nitratireducens sp. nov. isolated from a haloalkaline crater lake.</title>
        <authorList>
            <person name="Singh A."/>
            <person name="Vaidya B."/>
            <person name="Tanuku N.R."/>
            <person name="Pinnaka A.K."/>
        </authorList>
    </citation>
    <scope>NUCLEOTIDE SEQUENCE [LARGE SCALE GENOMIC DNA]</scope>
    <source>
        <strain evidence="12 13">AK23</strain>
    </source>
</reference>
<dbReference type="PANTHER" id="PTHR23404">
    <property type="entry name" value="MOLYBDOPTERIN SYNTHASE RELATED"/>
    <property type="match status" value="1"/>
</dbReference>
<dbReference type="CDD" id="cd00756">
    <property type="entry name" value="MoaE"/>
    <property type="match status" value="1"/>
</dbReference>
<name>W9V6X1_9GAMM</name>
<protein>
    <recommendedName>
        <fullName evidence="4">Molybdopterin synthase catalytic subunit</fullName>
        <ecNumber evidence="3">2.8.1.12</ecNumber>
    </recommendedName>
    <alternativeName>
        <fullName evidence="9">MPT synthase subunit 2</fullName>
    </alternativeName>
    <alternativeName>
        <fullName evidence="7">Molybdenum cofactor biosynthesis protein E</fullName>
    </alternativeName>
    <alternativeName>
        <fullName evidence="8">Molybdopterin-converting factor large subunit</fullName>
    </alternativeName>
    <alternativeName>
        <fullName evidence="10">Molybdopterin-converting factor subunit 2</fullName>
    </alternativeName>
</protein>
<dbReference type="GO" id="GO:0006777">
    <property type="term" value="P:Mo-molybdopterin cofactor biosynthetic process"/>
    <property type="evidence" value="ECO:0007669"/>
    <property type="project" value="UniProtKB-KW"/>
</dbReference>
<comment type="caution">
    <text evidence="12">The sequence shown here is derived from an EMBL/GenBank/DDBJ whole genome shotgun (WGS) entry which is preliminary data.</text>
</comment>
<dbReference type="UniPathway" id="UPA00344"/>
<evidence type="ECO:0000313" key="12">
    <source>
        <dbReference type="EMBL" id="EXJ12661.1"/>
    </source>
</evidence>
<evidence type="ECO:0000256" key="7">
    <source>
        <dbReference type="ARBA" id="ARBA00029745"/>
    </source>
</evidence>
<dbReference type="EMBL" id="AONB01000001">
    <property type="protein sequence ID" value="EXJ12661.1"/>
    <property type="molecule type" value="Genomic_DNA"/>
</dbReference>
<sequence>MLNISSMILFMYPITSRIQTQCFDISYEIEALHQGRTDIGALVSFLGYVRDFNEKPDVIALTLEHYPEMTEQALDEIQLNATQRWPLLGTRVIHRVGRLEPTDPIVLVLAVSSHRQHAFDACSFIIDQLKTQAPFWKKEHTASGDYWVSARYSDEHAAKRWNDLESSDIQT</sequence>
<proteinExistence type="inferred from homology"/>
<keyword evidence="12" id="KW-0808">Transferase</keyword>
<dbReference type="InterPro" id="IPR003448">
    <property type="entry name" value="Mopterin_biosynth_MoaE"/>
</dbReference>
<accession>W9V6X1</accession>
<dbReference type="SUPFAM" id="SSF54690">
    <property type="entry name" value="Molybdopterin synthase subunit MoaE"/>
    <property type="match status" value="1"/>
</dbReference>
<comment type="subunit">
    <text evidence="6">Heterotetramer of 2 MoaD subunits and 2 MoaE subunits. Also stable as homodimer. The enzyme changes between these two forms during catalysis.</text>
</comment>
<dbReference type="STRING" id="1229521.D791_00001"/>
<organism evidence="12 13">
    <name type="scientific">Nitrincola nitratireducens</name>
    <dbReference type="NCBI Taxonomy" id="1229521"/>
    <lineage>
        <taxon>Bacteria</taxon>
        <taxon>Pseudomonadati</taxon>
        <taxon>Pseudomonadota</taxon>
        <taxon>Gammaproteobacteria</taxon>
        <taxon>Oceanospirillales</taxon>
        <taxon>Oceanospirillaceae</taxon>
        <taxon>Nitrincola</taxon>
    </lineage>
</organism>
<evidence type="ECO:0000256" key="4">
    <source>
        <dbReference type="ARBA" id="ARBA00013858"/>
    </source>
</evidence>
<evidence type="ECO:0000256" key="3">
    <source>
        <dbReference type="ARBA" id="ARBA00011950"/>
    </source>
</evidence>
<evidence type="ECO:0000256" key="11">
    <source>
        <dbReference type="ARBA" id="ARBA00049878"/>
    </source>
</evidence>
<dbReference type="EC" id="2.8.1.12" evidence="3"/>
<dbReference type="PATRIC" id="fig|1229521.3.peg.1"/>
<keyword evidence="5" id="KW-0501">Molybdenum cofactor biosynthesis</keyword>
<dbReference type="InterPro" id="IPR036563">
    <property type="entry name" value="MoaE_sf"/>
</dbReference>
<keyword evidence="13" id="KW-1185">Reference proteome</keyword>
<evidence type="ECO:0000256" key="5">
    <source>
        <dbReference type="ARBA" id="ARBA00023150"/>
    </source>
</evidence>
<dbReference type="AlphaFoldDB" id="W9V6X1"/>
<evidence type="ECO:0000256" key="2">
    <source>
        <dbReference type="ARBA" id="ARBA00005426"/>
    </source>
</evidence>
<evidence type="ECO:0000313" key="13">
    <source>
        <dbReference type="Proteomes" id="UP000019464"/>
    </source>
</evidence>
<dbReference type="Proteomes" id="UP000019464">
    <property type="component" value="Unassembled WGS sequence"/>
</dbReference>
<evidence type="ECO:0000256" key="6">
    <source>
        <dbReference type="ARBA" id="ARBA00026066"/>
    </source>
</evidence>
<dbReference type="Pfam" id="PF02391">
    <property type="entry name" value="MoaE"/>
    <property type="match status" value="1"/>
</dbReference>